<dbReference type="EMBL" id="QXGD01000794">
    <property type="protein sequence ID" value="KAE9224343.1"/>
    <property type="molecule type" value="Genomic_DNA"/>
</dbReference>
<evidence type="ECO:0000313" key="2">
    <source>
        <dbReference type="EMBL" id="KAE8940257.1"/>
    </source>
</evidence>
<organism evidence="2 10">
    <name type="scientific">Phytophthora fragariae</name>
    <dbReference type="NCBI Taxonomy" id="53985"/>
    <lineage>
        <taxon>Eukaryota</taxon>
        <taxon>Sar</taxon>
        <taxon>Stramenopiles</taxon>
        <taxon>Oomycota</taxon>
        <taxon>Peronosporomycetes</taxon>
        <taxon>Peronosporales</taxon>
        <taxon>Peronosporaceae</taxon>
        <taxon>Phytophthora</taxon>
    </lineage>
</organism>
<dbReference type="EMBL" id="QXGF01000436">
    <property type="protein sequence ID" value="KAE8940257.1"/>
    <property type="molecule type" value="Genomic_DNA"/>
</dbReference>
<dbReference type="EMBL" id="QXFZ01000395">
    <property type="protein sequence ID" value="KAE9118144.1"/>
    <property type="molecule type" value="Genomic_DNA"/>
</dbReference>
<evidence type="ECO:0000313" key="4">
    <source>
        <dbReference type="EMBL" id="KAE9118144.1"/>
    </source>
</evidence>
<feature type="region of interest" description="Disordered" evidence="1">
    <location>
        <begin position="1"/>
        <end position="25"/>
    </location>
</feature>
<dbReference type="EMBL" id="QXGB01000393">
    <property type="protein sequence ID" value="KAE9216711.1"/>
    <property type="molecule type" value="Genomic_DNA"/>
</dbReference>
<evidence type="ECO:0000313" key="6">
    <source>
        <dbReference type="EMBL" id="KAE9186257.1"/>
    </source>
</evidence>
<evidence type="ECO:0000313" key="10">
    <source>
        <dbReference type="Proteomes" id="UP000429523"/>
    </source>
</evidence>
<evidence type="ECO:0000313" key="17">
    <source>
        <dbReference type="Proteomes" id="UP000488956"/>
    </source>
</evidence>
<evidence type="ECO:0000313" key="13">
    <source>
        <dbReference type="Proteomes" id="UP000440367"/>
    </source>
</evidence>
<dbReference type="Proteomes" id="UP000460718">
    <property type="component" value="Unassembled WGS sequence"/>
</dbReference>
<dbReference type="Proteomes" id="UP000441208">
    <property type="component" value="Unassembled WGS sequence"/>
</dbReference>
<evidence type="ECO:0000313" key="3">
    <source>
        <dbReference type="EMBL" id="KAE9014788.1"/>
    </source>
</evidence>
<accession>A0A6A3F7B5</accession>
<evidence type="ECO:0000313" key="5">
    <source>
        <dbReference type="EMBL" id="KAE9118205.1"/>
    </source>
</evidence>
<dbReference type="EMBL" id="QXGE01000662">
    <property type="protein sequence ID" value="KAE9306481.1"/>
    <property type="molecule type" value="Genomic_DNA"/>
</dbReference>
<dbReference type="Proteomes" id="UP000433483">
    <property type="component" value="Unassembled WGS sequence"/>
</dbReference>
<evidence type="ECO:0000313" key="11">
    <source>
        <dbReference type="Proteomes" id="UP000433483"/>
    </source>
</evidence>
<evidence type="ECO:0000313" key="14">
    <source>
        <dbReference type="Proteomes" id="UP000441208"/>
    </source>
</evidence>
<dbReference type="EMBL" id="QXFW01000360">
    <property type="protein sequence ID" value="KAE9014788.1"/>
    <property type="molecule type" value="Genomic_DNA"/>
</dbReference>
<evidence type="ECO:0000313" key="15">
    <source>
        <dbReference type="Proteomes" id="UP000460718"/>
    </source>
</evidence>
<gene>
    <name evidence="9" type="ORF">PF001_g12102</name>
    <name evidence="8" type="ORF">PF002_g14720</name>
    <name evidence="6" type="ORF">PF004_g23139</name>
    <name evidence="7" type="ORF">PF005_g8946</name>
    <name evidence="4" type="ORF">PF007_g9034</name>
    <name evidence="2" type="ORF">PF009_g9922</name>
    <name evidence="5" type="ORF">PF010_g8301</name>
    <name evidence="3" type="ORF">PF011_g7910</name>
</gene>
<evidence type="ECO:0000313" key="12">
    <source>
        <dbReference type="Proteomes" id="UP000437068"/>
    </source>
</evidence>
<feature type="compositionally biased region" description="Acidic residues" evidence="1">
    <location>
        <begin position="63"/>
        <end position="74"/>
    </location>
</feature>
<evidence type="ECO:0000313" key="9">
    <source>
        <dbReference type="EMBL" id="KAE9306481.1"/>
    </source>
</evidence>
<evidence type="ECO:0000313" key="7">
    <source>
        <dbReference type="EMBL" id="KAE9216711.1"/>
    </source>
</evidence>
<feature type="region of interest" description="Disordered" evidence="1">
    <location>
        <begin position="46"/>
        <end position="74"/>
    </location>
</feature>
<dbReference type="EMBL" id="QXFX01000373">
    <property type="protein sequence ID" value="KAE9118205.1"/>
    <property type="molecule type" value="Genomic_DNA"/>
</dbReference>
<comment type="caution">
    <text evidence="2">The sequence shown here is derived from an EMBL/GenBank/DDBJ whole genome shotgun (WGS) entry which is preliminary data.</text>
</comment>
<reference evidence="10 11" key="1">
    <citation type="submission" date="2018-08" db="EMBL/GenBank/DDBJ databases">
        <title>Genomic investigation of the strawberry pathogen Phytophthora fragariae indicates pathogenicity is determined by transcriptional variation in three key races.</title>
        <authorList>
            <person name="Adams T.M."/>
            <person name="Armitage A.D."/>
            <person name="Sobczyk M.K."/>
            <person name="Bates H.J."/>
            <person name="Dunwell J.M."/>
            <person name="Nellist C.F."/>
            <person name="Harrison R.J."/>
        </authorList>
    </citation>
    <scope>NUCLEOTIDE SEQUENCE [LARGE SCALE GENOMIC DNA]</scope>
    <source>
        <strain evidence="9 12">A4</strain>
        <strain evidence="8 13">BC-1</strain>
        <strain evidence="6 16">BC-23</strain>
        <strain evidence="7 11">NOV-27</strain>
        <strain evidence="4 14">NOV-71</strain>
        <strain evidence="2 10">NOV-9</strain>
        <strain evidence="5 17">ONT-3</strain>
        <strain evidence="3 15">SCRP245</strain>
    </source>
</reference>
<dbReference type="Proteomes" id="UP000437068">
    <property type="component" value="Unassembled WGS sequence"/>
</dbReference>
<dbReference type="EMBL" id="QXGC01002429">
    <property type="protein sequence ID" value="KAE9186257.1"/>
    <property type="molecule type" value="Genomic_DNA"/>
</dbReference>
<dbReference type="Proteomes" id="UP000429523">
    <property type="component" value="Unassembled WGS sequence"/>
</dbReference>
<sequence>MKPSRSRERKKYQDDLEPDDLEVEERFPDAATAGKVNLERWDRAAEAATRGESVSEVMRELQGDEGEDEYDDLD</sequence>
<dbReference type="Proteomes" id="UP000488956">
    <property type="component" value="Unassembled WGS sequence"/>
</dbReference>
<evidence type="ECO:0000313" key="16">
    <source>
        <dbReference type="Proteomes" id="UP000476176"/>
    </source>
</evidence>
<protein>
    <submittedName>
        <fullName evidence="2">Uncharacterized protein</fullName>
    </submittedName>
</protein>
<proteinExistence type="predicted"/>
<evidence type="ECO:0000313" key="8">
    <source>
        <dbReference type="EMBL" id="KAE9224343.1"/>
    </source>
</evidence>
<dbReference type="Proteomes" id="UP000440367">
    <property type="component" value="Unassembled WGS sequence"/>
</dbReference>
<evidence type="ECO:0000256" key="1">
    <source>
        <dbReference type="SAM" id="MobiDB-lite"/>
    </source>
</evidence>
<dbReference type="AlphaFoldDB" id="A0A6A3F7B5"/>
<keyword evidence="11" id="KW-1185">Reference proteome</keyword>
<name>A0A6A3F7B5_9STRA</name>
<dbReference type="Proteomes" id="UP000476176">
    <property type="component" value="Unassembled WGS sequence"/>
</dbReference>